<evidence type="ECO:0000256" key="7">
    <source>
        <dbReference type="ARBA" id="ARBA00044712"/>
    </source>
</evidence>
<evidence type="ECO:0000259" key="8">
    <source>
        <dbReference type="PROSITE" id="PS51562"/>
    </source>
</evidence>
<dbReference type="EC" id="2.1.1.56" evidence="1"/>
<evidence type="ECO:0000256" key="5">
    <source>
        <dbReference type="ARBA" id="ARBA00022884"/>
    </source>
</evidence>
<dbReference type="InterPro" id="IPR029063">
    <property type="entry name" value="SAM-dependent_MTases_sf"/>
</dbReference>
<dbReference type="Gene3D" id="3.40.50.150">
    <property type="entry name" value="Vaccinia Virus protein VP39"/>
    <property type="match status" value="1"/>
</dbReference>
<keyword evidence="6" id="KW-0506">mRNA capping</keyword>
<gene>
    <name evidence="9" type="ORF">FKW44_018454</name>
</gene>
<keyword evidence="3 9" id="KW-0808">Transferase</keyword>
<accession>A0A7T8GUF4</accession>
<protein>
    <recommendedName>
        <fullName evidence="1">mRNA (guanine-N(7))-methyltransferase</fullName>
        <ecNumber evidence="1">2.1.1.56</ecNumber>
    </recommendedName>
</protein>
<evidence type="ECO:0000256" key="2">
    <source>
        <dbReference type="ARBA" id="ARBA00022603"/>
    </source>
</evidence>
<reference evidence="10" key="1">
    <citation type="submission" date="2021-01" db="EMBL/GenBank/DDBJ databases">
        <title>Caligus Genome Assembly.</title>
        <authorList>
            <person name="Gallardo-Escarate C."/>
        </authorList>
    </citation>
    <scope>NUCLEOTIDE SEQUENCE [LARGE SCALE GENOMIC DNA]</scope>
</reference>
<evidence type="ECO:0000256" key="1">
    <source>
        <dbReference type="ARBA" id="ARBA00011926"/>
    </source>
</evidence>
<dbReference type="Proteomes" id="UP000595437">
    <property type="component" value="Chromosome 13"/>
</dbReference>
<dbReference type="GO" id="GO:0004482">
    <property type="term" value="F:mRNA 5'-cap (guanine-N7-)-methyltransferase activity"/>
    <property type="evidence" value="ECO:0007669"/>
    <property type="project" value="UniProtKB-EC"/>
</dbReference>
<comment type="catalytic activity">
    <reaction evidence="7">
        <text>a 5'-end (5'-triphosphoguanosine)-ribonucleoside in mRNA + S-adenosyl-L-methionine = a 5'-end (N(7)-methyl 5'-triphosphoguanosine)-ribonucleoside in mRNA + S-adenosyl-L-homocysteine</text>
        <dbReference type="Rhea" id="RHEA:67008"/>
        <dbReference type="Rhea" id="RHEA-COMP:17166"/>
        <dbReference type="Rhea" id="RHEA-COMP:17167"/>
        <dbReference type="ChEBI" id="CHEBI:57856"/>
        <dbReference type="ChEBI" id="CHEBI:59789"/>
        <dbReference type="ChEBI" id="CHEBI:156461"/>
        <dbReference type="ChEBI" id="CHEBI:167617"/>
        <dbReference type="EC" id="2.1.1.56"/>
    </reaction>
</comment>
<dbReference type="Pfam" id="PF03291">
    <property type="entry name" value="mRNA_G-N7_MeTrfase"/>
    <property type="match status" value="1"/>
</dbReference>
<organism evidence="9 10">
    <name type="scientific">Caligus rogercresseyi</name>
    <name type="common">Sea louse</name>
    <dbReference type="NCBI Taxonomy" id="217165"/>
    <lineage>
        <taxon>Eukaryota</taxon>
        <taxon>Metazoa</taxon>
        <taxon>Ecdysozoa</taxon>
        <taxon>Arthropoda</taxon>
        <taxon>Crustacea</taxon>
        <taxon>Multicrustacea</taxon>
        <taxon>Hexanauplia</taxon>
        <taxon>Copepoda</taxon>
        <taxon>Siphonostomatoida</taxon>
        <taxon>Caligidae</taxon>
        <taxon>Caligus</taxon>
    </lineage>
</organism>
<dbReference type="CDD" id="cd02440">
    <property type="entry name" value="AdoMet_MTases"/>
    <property type="match status" value="1"/>
</dbReference>
<dbReference type="PROSITE" id="PS51562">
    <property type="entry name" value="RNA_CAP0_MT"/>
    <property type="match status" value="1"/>
</dbReference>
<dbReference type="SUPFAM" id="SSF53335">
    <property type="entry name" value="S-adenosyl-L-methionine-dependent methyltransferases"/>
    <property type="match status" value="1"/>
</dbReference>
<feature type="domain" description="MRNA cap 0 methyltransferase" evidence="8">
    <location>
        <begin position="1"/>
        <end position="225"/>
    </location>
</feature>
<keyword evidence="6" id="KW-0507">mRNA processing</keyword>
<evidence type="ECO:0000313" key="10">
    <source>
        <dbReference type="Proteomes" id="UP000595437"/>
    </source>
</evidence>
<evidence type="ECO:0000256" key="4">
    <source>
        <dbReference type="ARBA" id="ARBA00022691"/>
    </source>
</evidence>
<dbReference type="GO" id="GO:0005634">
    <property type="term" value="C:nucleus"/>
    <property type="evidence" value="ECO:0007669"/>
    <property type="project" value="TreeGrafter"/>
</dbReference>
<dbReference type="PANTHER" id="PTHR12189">
    <property type="entry name" value="MRNA GUANINE-7- METHYLTRANSFERASE"/>
    <property type="match status" value="1"/>
</dbReference>
<keyword evidence="5" id="KW-0694">RNA-binding</keyword>
<evidence type="ECO:0000256" key="3">
    <source>
        <dbReference type="ARBA" id="ARBA00022679"/>
    </source>
</evidence>
<dbReference type="GO" id="GO:0003723">
    <property type="term" value="F:RNA binding"/>
    <property type="evidence" value="ECO:0007669"/>
    <property type="project" value="UniProtKB-KW"/>
</dbReference>
<dbReference type="PANTHER" id="PTHR12189:SF2">
    <property type="entry name" value="MRNA CAP GUANINE-N7 METHYLTRANSFERASE"/>
    <property type="match status" value="1"/>
</dbReference>
<proteinExistence type="predicted"/>
<dbReference type="InterPro" id="IPR039753">
    <property type="entry name" value="RG7MT1"/>
</dbReference>
<dbReference type="InterPro" id="IPR004971">
    <property type="entry name" value="mRNA_G-N7_MeTrfase_dom"/>
</dbReference>
<keyword evidence="10" id="KW-1185">Reference proteome</keyword>
<name>A0A7T8GUF4_CALRO</name>
<sequence length="225" mass="26207">AEFITADCTKDRIRDMFCRPEDTHFDLVSCQFAFHYSFESLPQVECMLRNASESLSKGGYFIGTTPDANDIVSRVKASPDKRKAGNSIYSVEFEAPLEDETVIPLFGAKYNFHLEGVVDCPEFLVHFPTLTKLAEKYGLILVGKRRFSSYFKEMKDKGLYLLERMKALETFWSKPRRDSEKHRDYTQYKGAIDHLSRNRDAMPWERYPRMSGRPLISILFSRLRK</sequence>
<evidence type="ECO:0000313" key="9">
    <source>
        <dbReference type="EMBL" id="QQP37994.1"/>
    </source>
</evidence>
<keyword evidence="2 9" id="KW-0489">Methyltransferase</keyword>
<dbReference type="EMBL" id="CP045902">
    <property type="protein sequence ID" value="QQP37994.1"/>
    <property type="molecule type" value="Genomic_DNA"/>
</dbReference>
<dbReference type="OrthoDB" id="10248867at2759"/>
<feature type="non-terminal residue" evidence="9">
    <location>
        <position position="1"/>
    </location>
</feature>
<dbReference type="AlphaFoldDB" id="A0A7T8GUF4"/>
<keyword evidence="4" id="KW-0949">S-adenosyl-L-methionine</keyword>
<evidence type="ECO:0000256" key="6">
    <source>
        <dbReference type="ARBA" id="ARBA00023042"/>
    </source>
</evidence>